<gene>
    <name evidence="1" type="ORF">RclHR1_30770001</name>
</gene>
<evidence type="ECO:0000313" key="1">
    <source>
        <dbReference type="EMBL" id="GBB97811.1"/>
    </source>
</evidence>
<keyword evidence="2" id="KW-1185">Reference proteome</keyword>
<protein>
    <submittedName>
        <fullName evidence="1">Uncharacterized protein</fullName>
    </submittedName>
</protein>
<name>A0A2Z6RME2_9GLOM</name>
<dbReference type="EMBL" id="BEXD01002310">
    <property type="protein sequence ID" value="GBB97811.1"/>
    <property type="molecule type" value="Genomic_DNA"/>
</dbReference>
<reference evidence="1 2" key="1">
    <citation type="submission" date="2017-11" db="EMBL/GenBank/DDBJ databases">
        <title>The genome of Rhizophagus clarus HR1 reveals common genetic basis of auxotrophy among arbuscular mycorrhizal fungi.</title>
        <authorList>
            <person name="Kobayashi Y."/>
        </authorList>
    </citation>
    <scope>NUCLEOTIDE SEQUENCE [LARGE SCALE GENOMIC DNA]</scope>
    <source>
        <strain evidence="1 2">HR1</strain>
    </source>
</reference>
<proteinExistence type="predicted"/>
<accession>A0A2Z6RME2</accession>
<dbReference type="AlphaFoldDB" id="A0A2Z6RME2"/>
<sequence length="89" mass="10315">MGEINQDSGSQSQEDSYGVFAIERVFAFIIAVSLEENDCVSEQDIIIYLDQNFEKNKIRNMIIEGQETYLHIITKDNLLILLYYFIVNS</sequence>
<dbReference type="Proteomes" id="UP000247702">
    <property type="component" value="Unassembled WGS sequence"/>
</dbReference>
<organism evidence="1 2">
    <name type="scientific">Rhizophagus clarus</name>
    <dbReference type="NCBI Taxonomy" id="94130"/>
    <lineage>
        <taxon>Eukaryota</taxon>
        <taxon>Fungi</taxon>
        <taxon>Fungi incertae sedis</taxon>
        <taxon>Mucoromycota</taxon>
        <taxon>Glomeromycotina</taxon>
        <taxon>Glomeromycetes</taxon>
        <taxon>Glomerales</taxon>
        <taxon>Glomeraceae</taxon>
        <taxon>Rhizophagus</taxon>
    </lineage>
</organism>
<evidence type="ECO:0000313" key="2">
    <source>
        <dbReference type="Proteomes" id="UP000247702"/>
    </source>
</evidence>
<comment type="caution">
    <text evidence="1">The sequence shown here is derived from an EMBL/GenBank/DDBJ whole genome shotgun (WGS) entry which is preliminary data.</text>
</comment>